<evidence type="ECO:0000256" key="1">
    <source>
        <dbReference type="SAM" id="MobiDB-lite"/>
    </source>
</evidence>
<evidence type="ECO:0000259" key="3">
    <source>
        <dbReference type="PROSITE" id="PS50213"/>
    </source>
</evidence>
<dbReference type="PANTHER" id="PTHR10900">
    <property type="entry name" value="PERIOSTIN-RELATED"/>
    <property type="match status" value="1"/>
</dbReference>
<reference evidence="4" key="1">
    <citation type="journal article" date="2023" name="IMA Fungus">
        <title>Comparative genomic study of the Penicillium genus elucidates a diverse pangenome and 15 lateral gene transfer events.</title>
        <authorList>
            <person name="Petersen C."/>
            <person name="Sorensen T."/>
            <person name="Nielsen M.R."/>
            <person name="Sondergaard T.E."/>
            <person name="Sorensen J.L."/>
            <person name="Fitzpatrick D.A."/>
            <person name="Frisvad J.C."/>
            <person name="Nielsen K.L."/>
        </authorList>
    </citation>
    <scope>NUCLEOTIDE SEQUENCE</scope>
    <source>
        <strain evidence="4">IBT 17514</strain>
    </source>
</reference>
<feature type="domain" description="FAS1" evidence="3">
    <location>
        <begin position="325"/>
        <end position="504"/>
    </location>
</feature>
<dbReference type="EMBL" id="JAQJAN010000002">
    <property type="protein sequence ID" value="KAJ5738708.1"/>
    <property type="molecule type" value="Genomic_DNA"/>
</dbReference>
<gene>
    <name evidence="4" type="ORF">N7493_001863</name>
</gene>
<dbReference type="AlphaFoldDB" id="A0AAD6N0C2"/>
<dbReference type="SMART" id="SM00554">
    <property type="entry name" value="FAS1"/>
    <property type="match status" value="2"/>
</dbReference>
<keyword evidence="2" id="KW-0732">Signal</keyword>
<feature type="region of interest" description="Disordered" evidence="1">
    <location>
        <begin position="114"/>
        <end position="139"/>
    </location>
</feature>
<reference evidence="4" key="2">
    <citation type="submission" date="2023-01" db="EMBL/GenBank/DDBJ databases">
        <authorList>
            <person name="Petersen C."/>
        </authorList>
    </citation>
    <scope>NUCLEOTIDE SEQUENCE</scope>
    <source>
        <strain evidence="4">IBT 17514</strain>
    </source>
</reference>
<dbReference type="SUPFAM" id="SSF82153">
    <property type="entry name" value="FAS1 domain"/>
    <property type="match status" value="2"/>
</dbReference>
<evidence type="ECO:0000313" key="4">
    <source>
        <dbReference type="EMBL" id="KAJ5738708.1"/>
    </source>
</evidence>
<feature type="region of interest" description="Disordered" evidence="1">
    <location>
        <begin position="244"/>
        <end position="278"/>
    </location>
</feature>
<organism evidence="4 5">
    <name type="scientific">Penicillium malachiteum</name>
    <dbReference type="NCBI Taxonomy" id="1324776"/>
    <lineage>
        <taxon>Eukaryota</taxon>
        <taxon>Fungi</taxon>
        <taxon>Dikarya</taxon>
        <taxon>Ascomycota</taxon>
        <taxon>Pezizomycotina</taxon>
        <taxon>Eurotiomycetes</taxon>
        <taxon>Eurotiomycetidae</taxon>
        <taxon>Eurotiales</taxon>
        <taxon>Aspergillaceae</taxon>
        <taxon>Penicillium</taxon>
    </lineage>
</organism>
<comment type="caution">
    <text evidence="4">The sequence shown here is derived from an EMBL/GenBank/DDBJ whole genome shotgun (WGS) entry which is preliminary data.</text>
</comment>
<feature type="signal peptide" evidence="2">
    <location>
        <begin position="1"/>
        <end position="16"/>
    </location>
</feature>
<accession>A0AAD6N0C2</accession>
<protein>
    <recommendedName>
        <fullName evidence="3">FAS1 domain-containing protein</fullName>
    </recommendedName>
</protein>
<proteinExistence type="predicted"/>
<feature type="compositionally biased region" description="Polar residues" evidence="1">
    <location>
        <begin position="244"/>
        <end position="257"/>
    </location>
</feature>
<dbReference type="Proteomes" id="UP001215712">
    <property type="component" value="Unassembled WGS sequence"/>
</dbReference>
<feature type="region of interest" description="Disordered" evidence="1">
    <location>
        <begin position="423"/>
        <end position="445"/>
    </location>
</feature>
<feature type="domain" description="FAS1" evidence="3">
    <location>
        <begin position="154"/>
        <end position="321"/>
    </location>
</feature>
<dbReference type="PROSITE" id="PS50213">
    <property type="entry name" value="FAS1"/>
    <property type="match status" value="2"/>
</dbReference>
<dbReference type="Pfam" id="PF02469">
    <property type="entry name" value="Fasciclin"/>
    <property type="match status" value="2"/>
</dbReference>
<name>A0AAD6N0C2_9EURO</name>
<evidence type="ECO:0000256" key="2">
    <source>
        <dbReference type="SAM" id="SignalP"/>
    </source>
</evidence>
<feature type="chain" id="PRO_5042140239" description="FAS1 domain-containing protein" evidence="2">
    <location>
        <begin position="17"/>
        <end position="544"/>
    </location>
</feature>
<dbReference type="InterPro" id="IPR000782">
    <property type="entry name" value="FAS1_domain"/>
</dbReference>
<evidence type="ECO:0000313" key="5">
    <source>
        <dbReference type="Proteomes" id="UP001215712"/>
    </source>
</evidence>
<dbReference type="InterPro" id="IPR050904">
    <property type="entry name" value="Adhesion/Biosynth-related"/>
</dbReference>
<dbReference type="InterPro" id="IPR036378">
    <property type="entry name" value="FAS1_dom_sf"/>
</dbReference>
<sequence length="544" mass="60622">MRSIIFLSIAASICSALVIPDQETVPATFWKTSADIEKSSYKRLLANEPDSENQVQLDTESLWGTFASQVEPVRGSAVYPASNSPQYDGGLSKSMNVFSNKEYSKDELTEHDEDFFPGLSLRPPPGHPGHRPPHPGPGYPHHGPCDNPALCPGNSTIWDLISQSHRTARLAEMIRNDDELVKLLNNASARYTLFAPTNRALDRLMSEFDLPSISNILRYHVIHGRASWEDLHARRHQTLATTLSVSTLGQGKGSSLDTQKKKKKKRKDDDDDKEKEKYRDHLQRLRVDAMRHSVLLNGASEIIAGNIIASNGIIHHIDIPLTPPPNTSTLLRLLPEHFSTFTLALSKSNLEPHFDATSRHGGTTFAPTNDAFRALGPRINGFLFSPQGEECLRALLQYHIVLDRTIYSDAIYGYKETAEEFVGGSGHHGRKPGRGHHHWNPEGRKGRYPLVHVDSSTLLEAHDISMDIMRQGWNTEVRINGFWEPRVVDLLAGDGVVHAMDRILIPPKTVGSRVKGKTAYEEQLGILIEGLGNCGKMRNPRVEL</sequence>
<feature type="compositionally biased region" description="Basic residues" evidence="1">
    <location>
        <begin position="427"/>
        <end position="438"/>
    </location>
</feature>
<keyword evidence="5" id="KW-1185">Reference proteome</keyword>
<dbReference type="PANTHER" id="PTHR10900:SF125">
    <property type="entry name" value="FAS1 DOMAIN-CONTAINING PROTEIN YLR001C"/>
    <property type="match status" value="1"/>
</dbReference>
<dbReference type="Gene3D" id="2.30.180.10">
    <property type="entry name" value="FAS1 domain"/>
    <property type="match status" value="2"/>
</dbReference>